<feature type="compositionally biased region" description="Low complexity" evidence="1">
    <location>
        <begin position="470"/>
        <end position="484"/>
    </location>
</feature>
<dbReference type="Proteomes" id="UP000095751">
    <property type="component" value="Unassembled WGS sequence"/>
</dbReference>
<evidence type="ECO:0000256" key="1">
    <source>
        <dbReference type="SAM" id="MobiDB-lite"/>
    </source>
</evidence>
<organism evidence="2 3">
    <name type="scientific">Fragilariopsis cylindrus CCMP1102</name>
    <dbReference type="NCBI Taxonomy" id="635003"/>
    <lineage>
        <taxon>Eukaryota</taxon>
        <taxon>Sar</taxon>
        <taxon>Stramenopiles</taxon>
        <taxon>Ochrophyta</taxon>
        <taxon>Bacillariophyta</taxon>
        <taxon>Bacillariophyceae</taxon>
        <taxon>Bacillariophycidae</taxon>
        <taxon>Bacillariales</taxon>
        <taxon>Bacillariaceae</taxon>
        <taxon>Fragilariopsis</taxon>
    </lineage>
</organism>
<name>A0A1E7EYK7_9STRA</name>
<feature type="region of interest" description="Disordered" evidence="1">
    <location>
        <begin position="464"/>
        <end position="517"/>
    </location>
</feature>
<reference evidence="2 3" key="1">
    <citation type="submission" date="2016-09" db="EMBL/GenBank/DDBJ databases">
        <title>Extensive genetic diversity and differential bi-allelic expression allows diatom success in the polar Southern Ocean.</title>
        <authorList>
            <consortium name="DOE Joint Genome Institute"/>
            <person name="Mock T."/>
            <person name="Otillar R.P."/>
            <person name="Strauss J."/>
            <person name="Dupont C."/>
            <person name="Frickenhaus S."/>
            <person name="Maumus F."/>
            <person name="Mcmullan M."/>
            <person name="Sanges R."/>
            <person name="Schmutz J."/>
            <person name="Toseland A."/>
            <person name="Valas R."/>
            <person name="Veluchamy A."/>
            <person name="Ward B.J."/>
            <person name="Allen A."/>
            <person name="Barry K."/>
            <person name="Falciatore A."/>
            <person name="Ferrante M."/>
            <person name="Fortunato A.E."/>
            <person name="Gloeckner G."/>
            <person name="Gruber A."/>
            <person name="Hipkin R."/>
            <person name="Janech M."/>
            <person name="Kroth P."/>
            <person name="Leese F."/>
            <person name="Lindquist E."/>
            <person name="Lyon B.R."/>
            <person name="Martin J."/>
            <person name="Mayer C."/>
            <person name="Parker M."/>
            <person name="Quesneville H."/>
            <person name="Raymond J."/>
            <person name="Uhlig C."/>
            <person name="Valentin K.U."/>
            <person name="Worden A.Z."/>
            <person name="Armbrust E.V."/>
            <person name="Bowler C."/>
            <person name="Green B."/>
            <person name="Moulton V."/>
            <person name="Van Oosterhout C."/>
            <person name="Grigoriev I."/>
        </authorList>
    </citation>
    <scope>NUCLEOTIDE SEQUENCE [LARGE SCALE GENOMIC DNA]</scope>
    <source>
        <strain evidence="2 3">CCMP1102</strain>
    </source>
</reference>
<accession>A0A1E7EYK7</accession>
<feature type="compositionally biased region" description="Gly residues" evidence="1">
    <location>
        <begin position="114"/>
        <end position="123"/>
    </location>
</feature>
<feature type="compositionally biased region" description="Basic and acidic residues" evidence="1">
    <location>
        <begin position="402"/>
        <end position="412"/>
    </location>
</feature>
<feature type="region of interest" description="Disordered" evidence="1">
    <location>
        <begin position="89"/>
        <end position="176"/>
    </location>
</feature>
<feature type="compositionally biased region" description="Polar residues" evidence="1">
    <location>
        <begin position="134"/>
        <end position="150"/>
    </location>
</feature>
<dbReference type="PANTHER" id="PTHR16148:SF14">
    <property type="entry name" value="MYND-TYPE DOMAIN-CONTAINING PROTEIN"/>
    <property type="match status" value="1"/>
</dbReference>
<protein>
    <submittedName>
        <fullName evidence="2">Uncharacterized protein</fullName>
    </submittedName>
</protein>
<dbReference type="InParanoid" id="A0A1E7EYK7"/>
<feature type="region of interest" description="Disordered" evidence="1">
    <location>
        <begin position="281"/>
        <end position="323"/>
    </location>
</feature>
<sequence length="874" mass="93231">MTMKMTPEQIEREAKIKAEARAYALSGSTNEGRNYKRKLPQTQLQFAVELQHQAAQQRQQQQQQQQHTMSLSPLLTPPLPVVVVTAGNNKRQRTTPPPPPAATAAAATITSTPKGGGGSGSGDGSHVLPPPKKSTASVTQVHTKLHTTTKSDNNFNSNSNDNNNDNNPKNSNDDYYDPEYLKMIQSLGDLDDFSIWDKLDNVEDEEFHKKIIGDSSSSTPIAAVNTGTPTLLSSPPLHLPGWDDSKAYGGEFYKNLEEELGSLLEEDLEAAVQSLYFNSKNAEDQDDNDGITGAGGNGNNGSNNNKKKRGRKSTKASSLANAAAAEQQQPLLYASTVGNAGTSAHTPVTAATLAAEAKTKQLMMEAAEKAATATATATTTAARNKKSTSSAMSSAAGTGDNRNSKDNKDKDIQPLPDTPMRDAVKQSNDGNVIITYRQSQQLRTLMNRHYQLLTQQAILSVRAAQHQKTGGRSSSSSSSSSYLTGGNGGGTTSTSTTTNSGNTIPDSPLSGSTANNGDFLCGENENDLTEILDLAVGMLQDLDEKRKDAIRTQMQLSVSSHSHTNTNTNTSTITAMNTQPSKALLTTTSSTTTTSMGNNNSNNNGDINTTMSVVMGNNNNNDDINRKLVTGARRSLQFDEGCDDDDDDGGGAMVRRVEKEQEEKALLPSSAAAAVCTSSSVNNANIIVQSGRLTRAAFRKKLQTQNIAGSAFKRTAFDIPGLLKLNETFTKIDDSVNVNSYYDYNNHGDGGGGSVRGGSVSSSNAAVATAGVATVVTSTTNIGKPLQPVKVNILEVQSHSEACRLVLKDAGANIEEQLLPGTTDLSESYSQLEEHFPNIVGNFKPPCTQEQELFLRKNRNLFTSGEDNLSCLEI</sequence>
<feature type="compositionally biased region" description="Low complexity" evidence="1">
    <location>
        <begin position="102"/>
        <end position="113"/>
    </location>
</feature>
<dbReference type="EMBL" id="KV784369">
    <property type="protein sequence ID" value="OEU11098.1"/>
    <property type="molecule type" value="Genomic_DNA"/>
</dbReference>
<dbReference type="AlphaFoldDB" id="A0A1E7EYK7"/>
<dbReference type="KEGG" id="fcy:FRACYDRAFT_246203"/>
<keyword evidence="3" id="KW-1185">Reference proteome</keyword>
<feature type="compositionally biased region" description="Low complexity" evidence="1">
    <location>
        <begin position="374"/>
        <end position="401"/>
    </location>
</feature>
<feature type="compositionally biased region" description="Low complexity" evidence="1">
    <location>
        <begin position="51"/>
        <end position="74"/>
    </location>
</feature>
<evidence type="ECO:0000313" key="2">
    <source>
        <dbReference type="EMBL" id="OEU11098.1"/>
    </source>
</evidence>
<proteinExistence type="predicted"/>
<feature type="compositionally biased region" description="Basic residues" evidence="1">
    <location>
        <begin position="305"/>
        <end position="314"/>
    </location>
</feature>
<dbReference type="PANTHER" id="PTHR16148">
    <property type="entry name" value="NF-KAPPA-B-REPRESSING FACTOR-RELATED"/>
    <property type="match status" value="1"/>
</dbReference>
<feature type="region of interest" description="Disordered" evidence="1">
    <location>
        <begin position="50"/>
        <end position="75"/>
    </location>
</feature>
<evidence type="ECO:0000313" key="3">
    <source>
        <dbReference type="Proteomes" id="UP000095751"/>
    </source>
</evidence>
<feature type="compositionally biased region" description="Low complexity" evidence="1">
    <location>
        <begin position="151"/>
        <end position="170"/>
    </location>
</feature>
<feature type="compositionally biased region" description="Low complexity" evidence="1">
    <location>
        <begin position="492"/>
        <end position="503"/>
    </location>
</feature>
<feature type="region of interest" description="Disordered" evidence="1">
    <location>
        <begin position="374"/>
        <end position="426"/>
    </location>
</feature>
<gene>
    <name evidence="2" type="ORF">FRACYDRAFT_246203</name>
</gene>